<feature type="non-terminal residue" evidence="2">
    <location>
        <position position="31"/>
    </location>
</feature>
<reference evidence="2 3" key="1">
    <citation type="journal article" date="2019" name="J. Hered.">
        <title>An Improved Genome Assembly for Drosophila navojoa, the Basal Species in the mojavensis Cluster.</title>
        <authorList>
            <person name="Vanderlinde T."/>
            <person name="Dupim E.G."/>
            <person name="Nazario-Yepiz N.O."/>
            <person name="Carvalho A.B."/>
        </authorList>
    </citation>
    <scope>NUCLEOTIDE SEQUENCE [LARGE SCALE GENOMIC DNA]</scope>
    <source>
        <strain evidence="2">Navoj_Jal97</strain>
        <tissue evidence="2">Whole organism</tissue>
    </source>
</reference>
<proteinExistence type="predicted"/>
<accession>A0A484ARK9</accession>
<dbReference type="EMBL" id="LSRL02002208">
    <property type="protein sequence ID" value="TDG38702.1"/>
    <property type="molecule type" value="Genomic_DNA"/>
</dbReference>
<feature type="region of interest" description="Disordered" evidence="1">
    <location>
        <begin position="1"/>
        <end position="31"/>
    </location>
</feature>
<sequence length="31" mass="3616">MANLQMQHRDSSIVQQLHILGQPKPEKNDQM</sequence>
<evidence type="ECO:0000313" key="3">
    <source>
        <dbReference type="Proteomes" id="UP000295192"/>
    </source>
</evidence>
<dbReference type="AlphaFoldDB" id="A0A484ARK9"/>
<keyword evidence="3" id="KW-1185">Reference proteome</keyword>
<evidence type="ECO:0000313" key="2">
    <source>
        <dbReference type="EMBL" id="TDG38702.1"/>
    </source>
</evidence>
<gene>
    <name evidence="2" type="ORF">AWZ03_014876</name>
</gene>
<organism evidence="2 3">
    <name type="scientific">Drosophila navojoa</name>
    <name type="common">Fruit fly</name>
    <dbReference type="NCBI Taxonomy" id="7232"/>
    <lineage>
        <taxon>Eukaryota</taxon>
        <taxon>Metazoa</taxon>
        <taxon>Ecdysozoa</taxon>
        <taxon>Arthropoda</taxon>
        <taxon>Hexapoda</taxon>
        <taxon>Insecta</taxon>
        <taxon>Pterygota</taxon>
        <taxon>Neoptera</taxon>
        <taxon>Endopterygota</taxon>
        <taxon>Diptera</taxon>
        <taxon>Brachycera</taxon>
        <taxon>Muscomorpha</taxon>
        <taxon>Ephydroidea</taxon>
        <taxon>Drosophilidae</taxon>
        <taxon>Drosophila</taxon>
    </lineage>
</organism>
<dbReference type="Proteomes" id="UP000295192">
    <property type="component" value="Unassembled WGS sequence"/>
</dbReference>
<comment type="caution">
    <text evidence="2">The sequence shown here is derived from an EMBL/GenBank/DDBJ whole genome shotgun (WGS) entry which is preliminary data.</text>
</comment>
<name>A0A484ARK9_DRONA</name>
<evidence type="ECO:0000256" key="1">
    <source>
        <dbReference type="SAM" id="MobiDB-lite"/>
    </source>
</evidence>
<protein>
    <submittedName>
        <fullName evidence="2">Uncharacterized protein</fullName>
    </submittedName>
</protein>